<gene>
    <name evidence="9" type="primary">SLC17A5</name>
    <name evidence="9" type="ORF">CDAR_251771</name>
</gene>
<feature type="domain" description="Major facilitator superfamily (MFS) profile" evidence="8">
    <location>
        <begin position="53"/>
        <end position="481"/>
    </location>
</feature>
<dbReference type="GO" id="GO:0006820">
    <property type="term" value="P:monoatomic anion transport"/>
    <property type="evidence" value="ECO:0007669"/>
    <property type="project" value="TreeGrafter"/>
</dbReference>
<dbReference type="Gene3D" id="1.20.1250.20">
    <property type="entry name" value="MFS general substrate transporter like domains"/>
    <property type="match status" value="2"/>
</dbReference>
<dbReference type="FunFam" id="1.20.1250.20:FF:000003">
    <property type="entry name" value="Solute carrier family 17 member 3"/>
    <property type="match status" value="1"/>
</dbReference>
<keyword evidence="3 7" id="KW-0812">Transmembrane</keyword>
<comment type="subcellular location">
    <subcellularLocation>
        <location evidence="1">Membrane</location>
        <topology evidence="1">Multi-pass membrane protein</topology>
    </subcellularLocation>
</comment>
<accession>A0AAV4U2E8</accession>
<dbReference type="PANTHER" id="PTHR11662">
    <property type="entry name" value="SOLUTE CARRIER FAMILY 17"/>
    <property type="match status" value="1"/>
</dbReference>
<evidence type="ECO:0000256" key="6">
    <source>
        <dbReference type="ARBA" id="ARBA00023136"/>
    </source>
</evidence>
<dbReference type="GO" id="GO:0015293">
    <property type="term" value="F:symporter activity"/>
    <property type="evidence" value="ECO:0007669"/>
    <property type="project" value="UniProtKB-KW"/>
</dbReference>
<organism evidence="9 10">
    <name type="scientific">Caerostris darwini</name>
    <dbReference type="NCBI Taxonomy" id="1538125"/>
    <lineage>
        <taxon>Eukaryota</taxon>
        <taxon>Metazoa</taxon>
        <taxon>Ecdysozoa</taxon>
        <taxon>Arthropoda</taxon>
        <taxon>Chelicerata</taxon>
        <taxon>Arachnida</taxon>
        <taxon>Araneae</taxon>
        <taxon>Araneomorphae</taxon>
        <taxon>Entelegynae</taxon>
        <taxon>Araneoidea</taxon>
        <taxon>Araneidae</taxon>
        <taxon>Caerostris</taxon>
    </lineage>
</organism>
<keyword evidence="5 7" id="KW-1133">Transmembrane helix</keyword>
<evidence type="ECO:0000259" key="8">
    <source>
        <dbReference type="PROSITE" id="PS50850"/>
    </source>
</evidence>
<evidence type="ECO:0000313" key="9">
    <source>
        <dbReference type="EMBL" id="GIY51974.1"/>
    </source>
</evidence>
<comment type="caution">
    <text evidence="9">The sequence shown here is derived from an EMBL/GenBank/DDBJ whole genome shotgun (WGS) entry which is preliminary data.</text>
</comment>
<evidence type="ECO:0000256" key="7">
    <source>
        <dbReference type="SAM" id="Phobius"/>
    </source>
</evidence>
<evidence type="ECO:0000256" key="2">
    <source>
        <dbReference type="ARBA" id="ARBA00022448"/>
    </source>
</evidence>
<dbReference type="GO" id="GO:0016020">
    <property type="term" value="C:membrane"/>
    <property type="evidence" value="ECO:0007669"/>
    <property type="project" value="UniProtKB-SubCell"/>
</dbReference>
<name>A0AAV4U2E8_9ARAC</name>
<evidence type="ECO:0000313" key="10">
    <source>
        <dbReference type="Proteomes" id="UP001054837"/>
    </source>
</evidence>
<dbReference type="AlphaFoldDB" id="A0AAV4U2E8"/>
<feature type="transmembrane region" description="Helical" evidence="7">
    <location>
        <begin position="130"/>
        <end position="149"/>
    </location>
</feature>
<feature type="transmembrane region" description="Helical" evidence="7">
    <location>
        <begin position="457"/>
        <end position="477"/>
    </location>
</feature>
<feature type="transmembrane region" description="Helical" evidence="7">
    <location>
        <begin position="366"/>
        <end position="382"/>
    </location>
</feature>
<keyword evidence="10" id="KW-1185">Reference proteome</keyword>
<keyword evidence="6 7" id="KW-0472">Membrane</keyword>
<dbReference type="InterPro" id="IPR050382">
    <property type="entry name" value="MFS_Na/Anion_cotransporter"/>
</dbReference>
<keyword evidence="2" id="KW-0813">Transport</keyword>
<evidence type="ECO:0000256" key="5">
    <source>
        <dbReference type="ARBA" id="ARBA00022989"/>
    </source>
</evidence>
<dbReference type="CDD" id="cd17318">
    <property type="entry name" value="MFS_SLC17"/>
    <property type="match status" value="1"/>
</dbReference>
<dbReference type="InterPro" id="IPR020846">
    <property type="entry name" value="MFS_dom"/>
</dbReference>
<dbReference type="InterPro" id="IPR036259">
    <property type="entry name" value="MFS_trans_sf"/>
</dbReference>
<protein>
    <recommendedName>
        <fullName evidence="8">Major facilitator superfamily (MFS) profile domain-containing protein</fullName>
    </recommendedName>
</protein>
<dbReference type="InterPro" id="IPR011701">
    <property type="entry name" value="MFS"/>
</dbReference>
<feature type="transmembrane region" description="Helical" evidence="7">
    <location>
        <begin position="422"/>
        <end position="445"/>
    </location>
</feature>
<feature type="transmembrane region" description="Helical" evidence="7">
    <location>
        <begin position="325"/>
        <end position="345"/>
    </location>
</feature>
<dbReference type="Pfam" id="PF07690">
    <property type="entry name" value="MFS_1"/>
    <property type="match status" value="1"/>
</dbReference>
<dbReference type="PANTHER" id="PTHR11662:SF399">
    <property type="entry name" value="FI19708P1-RELATED"/>
    <property type="match status" value="1"/>
</dbReference>
<dbReference type="Proteomes" id="UP001054837">
    <property type="component" value="Unassembled WGS sequence"/>
</dbReference>
<feature type="transmembrane region" description="Helical" evidence="7">
    <location>
        <begin position="191"/>
        <end position="213"/>
    </location>
</feature>
<sequence length="520" mass="56921">MLADVRELCHFFCGCLIGPPKNGYLPARYVLSFLLIGGKCLEYAHRVCLSVTIVAMINHTALDQGKNSSTLDYDDTCDVPQGVNVTTPEEEGDYIWQPSMQGIILSAYFYGYVCTQVVGGRVAEIVGGKWVMGFSILIASLLTLVTPIAADISVIAVIVLRVLMGMIHGVCMPTAFALFGHWAPLEERSTLIALCVVGDNVGTILTMPLTGYLCEYGFAGGWPSVYYILGLVGCIWFVFWLCLAYNRPSDHPRISRREIDFIQKGQIQMAEDQKLPVPWKKVLTSMPVWTVAIVSFCSAWGYTTLLTKLPTYLETVLHVPIQKNGLVNSLVYTSTCITLLLSSYLSDYLRTKKHTNSTTVRKGFEMMALIGPAVCTALIPVVRCHRVAAIGLLTGAMAFLGFTGGGHVSIVADMAPHHSASIFGLVNSVGCTAGIFSPLLAGFLLDNARSSVQQWSTVFYISSGFYLFGAVIFLVWASAEKQPWAYTACTDKLLSIPYLQSEKITSINKCEMDKRYGSIS</sequence>
<evidence type="ECO:0000256" key="1">
    <source>
        <dbReference type="ARBA" id="ARBA00004141"/>
    </source>
</evidence>
<evidence type="ECO:0000256" key="3">
    <source>
        <dbReference type="ARBA" id="ARBA00022692"/>
    </source>
</evidence>
<dbReference type="SUPFAM" id="SSF103473">
    <property type="entry name" value="MFS general substrate transporter"/>
    <property type="match status" value="1"/>
</dbReference>
<feature type="transmembrane region" description="Helical" evidence="7">
    <location>
        <begin position="282"/>
        <end position="305"/>
    </location>
</feature>
<proteinExistence type="predicted"/>
<dbReference type="PROSITE" id="PS50850">
    <property type="entry name" value="MFS"/>
    <property type="match status" value="1"/>
</dbReference>
<feature type="transmembrane region" description="Helical" evidence="7">
    <location>
        <begin position="225"/>
        <end position="246"/>
    </location>
</feature>
<keyword evidence="4" id="KW-0769">Symport</keyword>
<feature type="transmembrane region" description="Helical" evidence="7">
    <location>
        <begin position="388"/>
        <end position="410"/>
    </location>
</feature>
<reference evidence="9 10" key="1">
    <citation type="submission" date="2021-06" db="EMBL/GenBank/DDBJ databases">
        <title>Caerostris darwini draft genome.</title>
        <authorList>
            <person name="Kono N."/>
            <person name="Arakawa K."/>
        </authorList>
    </citation>
    <scope>NUCLEOTIDE SEQUENCE [LARGE SCALE GENOMIC DNA]</scope>
</reference>
<evidence type="ECO:0000256" key="4">
    <source>
        <dbReference type="ARBA" id="ARBA00022847"/>
    </source>
</evidence>
<feature type="transmembrane region" description="Helical" evidence="7">
    <location>
        <begin position="155"/>
        <end position="179"/>
    </location>
</feature>
<dbReference type="EMBL" id="BPLQ01010624">
    <property type="protein sequence ID" value="GIY51974.1"/>
    <property type="molecule type" value="Genomic_DNA"/>
</dbReference>